<gene>
    <name evidence="2" type="ORF">CLAU1311_LOCUS3003</name>
</gene>
<name>A0A7S3E1G5_9CHLO</name>
<accession>A0A7S3E1G5</accession>
<evidence type="ECO:0008006" key="3">
    <source>
        <dbReference type="Google" id="ProtNLM"/>
    </source>
</evidence>
<evidence type="ECO:0000256" key="1">
    <source>
        <dbReference type="SAM" id="SignalP"/>
    </source>
</evidence>
<keyword evidence="1" id="KW-0732">Signal</keyword>
<evidence type="ECO:0000313" key="2">
    <source>
        <dbReference type="EMBL" id="CAE0016222.1"/>
    </source>
</evidence>
<proteinExistence type="predicted"/>
<organism evidence="2">
    <name type="scientific">Chloropicon laureae</name>
    <dbReference type="NCBI Taxonomy" id="464258"/>
    <lineage>
        <taxon>Eukaryota</taxon>
        <taxon>Viridiplantae</taxon>
        <taxon>Chlorophyta</taxon>
        <taxon>Chloropicophyceae</taxon>
        <taxon>Chloropicales</taxon>
        <taxon>Chloropicaceae</taxon>
        <taxon>Chloropicon</taxon>
    </lineage>
</organism>
<protein>
    <recommendedName>
        <fullName evidence="3">Secreted protein</fullName>
    </recommendedName>
</protein>
<sequence length="132" mass="14422">MMALRATTCAIFLWLLRGDFLPGSALPLLLARRSCRLGCAALQAVEEGVVVVVAGGARAPFRRTAKAGGENRAALTVRANIFFWFLFVWRLLRTGGCVRSQNLRRCCALLARGVLARVLNFFWALSLGGRSP</sequence>
<dbReference type="EMBL" id="HBHU01004641">
    <property type="protein sequence ID" value="CAE0016222.1"/>
    <property type="molecule type" value="Transcribed_RNA"/>
</dbReference>
<feature type="signal peptide" evidence="1">
    <location>
        <begin position="1"/>
        <end position="25"/>
    </location>
</feature>
<dbReference type="AlphaFoldDB" id="A0A7S3E1G5"/>
<reference evidence="2" key="1">
    <citation type="submission" date="2021-01" db="EMBL/GenBank/DDBJ databases">
        <authorList>
            <person name="Corre E."/>
            <person name="Pelletier E."/>
            <person name="Niang G."/>
            <person name="Scheremetjew M."/>
            <person name="Finn R."/>
            <person name="Kale V."/>
            <person name="Holt S."/>
            <person name="Cochrane G."/>
            <person name="Meng A."/>
            <person name="Brown T."/>
            <person name="Cohen L."/>
        </authorList>
    </citation>
    <scope>NUCLEOTIDE SEQUENCE</scope>
    <source>
        <strain evidence="2">RCC856</strain>
    </source>
</reference>
<feature type="chain" id="PRO_5031320020" description="Secreted protein" evidence="1">
    <location>
        <begin position="26"/>
        <end position="132"/>
    </location>
</feature>